<name>A0A9X4L2V1_9BACL</name>
<proteinExistence type="predicted"/>
<accession>A0A9X4L2V1</accession>
<evidence type="ECO:0000313" key="1">
    <source>
        <dbReference type="EMBL" id="MDG0812604.1"/>
    </source>
</evidence>
<keyword evidence="2" id="KW-1185">Reference proteome</keyword>
<dbReference type="RefSeq" id="WP_277535989.1">
    <property type="nucleotide sequence ID" value="NZ_JAPDIA010000008.1"/>
</dbReference>
<sequence>MLPLHLKIPTNMENTNYYVDGSKLFSVTTSGDSSGWKGKSFSIVETDLQAQSQTAAYTLLASDMSGEVLLTPRFKDGKLYFVVPGEQAKGSIGRASTKVAVVEASSGKTVYEGQVAYDGPSNKATTELSQTVLLNLELRS</sequence>
<dbReference type="AlphaFoldDB" id="A0A9X4L2V1"/>
<organism evidence="1 2">
    <name type="scientific">Cohnella rhizosphaerae</name>
    <dbReference type="NCBI Taxonomy" id="1457232"/>
    <lineage>
        <taxon>Bacteria</taxon>
        <taxon>Bacillati</taxon>
        <taxon>Bacillota</taxon>
        <taxon>Bacilli</taxon>
        <taxon>Bacillales</taxon>
        <taxon>Paenibacillaceae</taxon>
        <taxon>Cohnella</taxon>
    </lineage>
</organism>
<gene>
    <name evidence="1" type="ORF">OMP40_27170</name>
</gene>
<protein>
    <submittedName>
        <fullName evidence="1">Uncharacterized protein</fullName>
    </submittedName>
</protein>
<dbReference type="EMBL" id="JAPDIA010000008">
    <property type="protein sequence ID" value="MDG0812604.1"/>
    <property type="molecule type" value="Genomic_DNA"/>
</dbReference>
<reference evidence="1" key="1">
    <citation type="submission" date="2022-10" db="EMBL/GenBank/DDBJ databases">
        <title>Comparative genomic analysis of Cohnella hashimotonis sp. nov., isolated from the International Space Station.</title>
        <authorList>
            <person name="Simpson A."/>
            <person name="Venkateswaran K."/>
        </authorList>
    </citation>
    <scope>NUCLEOTIDE SEQUENCE</scope>
    <source>
        <strain evidence="1">DSM 28161</strain>
    </source>
</reference>
<dbReference type="Proteomes" id="UP001153404">
    <property type="component" value="Unassembled WGS sequence"/>
</dbReference>
<evidence type="ECO:0000313" key="2">
    <source>
        <dbReference type="Proteomes" id="UP001153404"/>
    </source>
</evidence>
<comment type="caution">
    <text evidence="1">The sequence shown here is derived from an EMBL/GenBank/DDBJ whole genome shotgun (WGS) entry which is preliminary data.</text>
</comment>